<dbReference type="AlphaFoldDB" id="A0A9N8IZJ9"/>
<dbReference type="Proteomes" id="UP000533639">
    <property type="component" value="Unassembled WGS sequence"/>
</dbReference>
<evidence type="ECO:0008006" key="4">
    <source>
        <dbReference type="Google" id="ProtNLM"/>
    </source>
</evidence>
<organism evidence="2 3">
    <name type="scientific">Flavobacterium panici</name>
    <dbReference type="NCBI Taxonomy" id="2654843"/>
    <lineage>
        <taxon>Bacteria</taxon>
        <taxon>Pseudomonadati</taxon>
        <taxon>Bacteroidota</taxon>
        <taxon>Flavobacteriia</taxon>
        <taxon>Flavobacteriales</taxon>
        <taxon>Flavobacteriaceae</taxon>
        <taxon>Flavobacterium</taxon>
    </lineage>
</organism>
<reference evidence="2 3" key="1">
    <citation type="submission" date="2020-06" db="EMBL/GenBank/DDBJ databases">
        <authorList>
            <person name="Criscuolo A."/>
        </authorList>
    </citation>
    <scope>NUCLEOTIDE SEQUENCE [LARGE SCALE GENOMIC DNA]</scope>
    <source>
        <strain evidence="2">PXU-55</strain>
    </source>
</reference>
<evidence type="ECO:0000313" key="3">
    <source>
        <dbReference type="Proteomes" id="UP000533639"/>
    </source>
</evidence>
<protein>
    <recommendedName>
        <fullName evidence="4">GOLD domain-containing protein</fullName>
    </recommendedName>
</protein>
<dbReference type="RefSeq" id="WP_180856944.1">
    <property type="nucleotide sequence ID" value="NZ_CAIJDE010000033.1"/>
</dbReference>
<feature type="chain" id="PRO_5040252524" description="GOLD domain-containing protein" evidence="1">
    <location>
        <begin position="24"/>
        <end position="138"/>
    </location>
</feature>
<gene>
    <name evidence="2" type="ORF">FLAPXU55_01164</name>
</gene>
<keyword evidence="3" id="KW-1185">Reference proteome</keyword>
<comment type="caution">
    <text evidence="2">The sequence shown here is derived from an EMBL/GenBank/DDBJ whole genome shotgun (WGS) entry which is preliminary data.</text>
</comment>
<dbReference type="EMBL" id="CAIJDE010000033">
    <property type="protein sequence ID" value="CAC9973480.1"/>
    <property type="molecule type" value="Genomic_DNA"/>
</dbReference>
<evidence type="ECO:0000313" key="2">
    <source>
        <dbReference type="EMBL" id="CAC9973480.1"/>
    </source>
</evidence>
<feature type="signal peptide" evidence="1">
    <location>
        <begin position="1"/>
        <end position="23"/>
    </location>
</feature>
<sequence length="138" mass="14956">MKIFKLQSVLAVLFLSVSLVSCSSDDNNGKETTETTSRAANVTAISGPATGKVNVEINYEISFIVDNACGQFDRIADISLGKDTGFQVEAKYPNTTCPNQTPTALHTTYTFLAPSKGTYVIKFKKSETEFITKSVVID</sequence>
<name>A0A9N8IZJ9_9FLAO</name>
<proteinExistence type="predicted"/>
<dbReference type="PROSITE" id="PS51257">
    <property type="entry name" value="PROKAR_LIPOPROTEIN"/>
    <property type="match status" value="1"/>
</dbReference>
<accession>A0A9N8IZJ9</accession>
<evidence type="ECO:0000256" key="1">
    <source>
        <dbReference type="SAM" id="SignalP"/>
    </source>
</evidence>
<keyword evidence="1" id="KW-0732">Signal</keyword>